<protein>
    <recommendedName>
        <fullName evidence="1">Putative restriction endonuclease domain-containing protein</fullName>
    </recommendedName>
</protein>
<evidence type="ECO:0000313" key="3">
    <source>
        <dbReference type="Proteomes" id="UP000321157"/>
    </source>
</evidence>
<dbReference type="InterPro" id="IPR012296">
    <property type="entry name" value="Nuclease_put_TT1808"/>
</dbReference>
<feature type="domain" description="Putative restriction endonuclease" evidence="1">
    <location>
        <begin position="18"/>
        <end position="189"/>
    </location>
</feature>
<dbReference type="SUPFAM" id="SSF52980">
    <property type="entry name" value="Restriction endonuclease-like"/>
    <property type="match status" value="1"/>
</dbReference>
<keyword evidence="3" id="KW-1185">Reference proteome</keyword>
<dbReference type="InterPro" id="IPR011335">
    <property type="entry name" value="Restrct_endonuc-II-like"/>
</dbReference>
<dbReference type="InterPro" id="IPR008538">
    <property type="entry name" value="Uma2"/>
</dbReference>
<comment type="caution">
    <text evidence="2">The sequence shown here is derived from an EMBL/GenBank/DDBJ whole genome shotgun (WGS) entry which is preliminary data.</text>
</comment>
<dbReference type="PANTHER" id="PTHR36558">
    <property type="entry name" value="GLR1098 PROTEIN"/>
    <property type="match status" value="1"/>
</dbReference>
<gene>
    <name evidence="2" type="ORF">ADA01nite_25230</name>
</gene>
<reference evidence="2 3" key="1">
    <citation type="submission" date="2019-07" db="EMBL/GenBank/DDBJ databases">
        <title>Whole genome shotgun sequence of Aneurinibacillus danicus NBRC 102444.</title>
        <authorList>
            <person name="Hosoyama A."/>
            <person name="Uohara A."/>
            <person name="Ohji S."/>
            <person name="Ichikawa N."/>
        </authorList>
    </citation>
    <scope>NUCLEOTIDE SEQUENCE [LARGE SCALE GENOMIC DNA]</scope>
    <source>
        <strain evidence="2 3">NBRC 102444</strain>
    </source>
</reference>
<dbReference type="Pfam" id="PF05685">
    <property type="entry name" value="Uma2"/>
    <property type="match status" value="1"/>
</dbReference>
<sequence length="194" mass="22473">MSDATLSRFDSNRRYTYADYLNWTNDERWELVDGVPYAMSPAPSRKHQEVLGELSRQFANYLVGKPCRSYIAPFDVRLFAEDKSDEQIVNVVQPDLTVVCDDSKLDDRGCKGTPDLVVEILSPATGKQDRWLKYKLYERVGVKEYWIVDPLLQTVEVFILDDERYILSGVFGNKDMLRVTLFEDLEIDLRLVFG</sequence>
<dbReference type="EMBL" id="BJXX01000114">
    <property type="protein sequence ID" value="GEN35063.1"/>
    <property type="molecule type" value="Genomic_DNA"/>
</dbReference>
<dbReference type="CDD" id="cd06260">
    <property type="entry name" value="DUF820-like"/>
    <property type="match status" value="1"/>
</dbReference>
<dbReference type="AlphaFoldDB" id="A0A511VBY3"/>
<organism evidence="2 3">
    <name type="scientific">Aneurinibacillus danicus</name>
    <dbReference type="NCBI Taxonomy" id="267746"/>
    <lineage>
        <taxon>Bacteria</taxon>
        <taxon>Bacillati</taxon>
        <taxon>Bacillota</taxon>
        <taxon>Bacilli</taxon>
        <taxon>Bacillales</taxon>
        <taxon>Paenibacillaceae</taxon>
        <taxon>Aneurinibacillus group</taxon>
        <taxon>Aneurinibacillus</taxon>
    </lineage>
</organism>
<evidence type="ECO:0000259" key="1">
    <source>
        <dbReference type="Pfam" id="PF05685"/>
    </source>
</evidence>
<evidence type="ECO:0000313" key="2">
    <source>
        <dbReference type="EMBL" id="GEN35063.1"/>
    </source>
</evidence>
<dbReference type="OrthoDB" id="9808428at2"/>
<name>A0A511VBY3_9BACL</name>
<dbReference type="PANTHER" id="PTHR36558:SF1">
    <property type="entry name" value="RESTRICTION ENDONUCLEASE DOMAIN-CONTAINING PROTEIN-RELATED"/>
    <property type="match status" value="1"/>
</dbReference>
<dbReference type="Proteomes" id="UP000321157">
    <property type="component" value="Unassembled WGS sequence"/>
</dbReference>
<proteinExistence type="predicted"/>
<accession>A0A511VBY3</accession>
<dbReference type="RefSeq" id="WP_146810345.1">
    <property type="nucleotide sequence ID" value="NZ_BJXX01000114.1"/>
</dbReference>
<dbReference type="Gene3D" id="3.90.1570.10">
    <property type="entry name" value="tt1808, chain A"/>
    <property type="match status" value="1"/>
</dbReference>